<keyword evidence="8" id="KW-1185">Reference proteome</keyword>
<dbReference type="SUPFAM" id="SSF88659">
    <property type="entry name" value="Sigma3 and sigma4 domains of RNA polymerase sigma factors"/>
    <property type="match status" value="1"/>
</dbReference>
<dbReference type="Gene3D" id="1.10.1740.10">
    <property type="match status" value="1"/>
</dbReference>
<dbReference type="InterPro" id="IPR036388">
    <property type="entry name" value="WH-like_DNA-bd_sf"/>
</dbReference>
<sequence>MQTLNISRLVHFLEPHARRSSHRAHPRTDLRSLCKVNAPAFTLTDHPAAPPSHAFIDTQDAPAPVTGAAKDALFRDLVKEYSASLYYFVLKRVGHPDDAADIAQQAFVEAACSFTSFRGEAELSTWIFGIATNLARNHVSRAPQHRHRFETDDVLEACESADLQPCESLSQRQGLELVSQAIEMMSADMSQALLLVVVDELSYEEAAAELNVPVGTVRSRVSRGRSAVRKHLTNAGYFSAA</sequence>
<dbReference type="InterPro" id="IPR013325">
    <property type="entry name" value="RNA_pol_sigma_r2"/>
</dbReference>
<dbReference type="Pfam" id="PF04542">
    <property type="entry name" value="Sigma70_r2"/>
    <property type="match status" value="1"/>
</dbReference>
<organism evidence="7 8">
    <name type="scientific">Caenimonas koreensis DSM 17982</name>
    <dbReference type="NCBI Taxonomy" id="1121255"/>
    <lineage>
        <taxon>Bacteria</taxon>
        <taxon>Pseudomonadati</taxon>
        <taxon>Pseudomonadota</taxon>
        <taxon>Betaproteobacteria</taxon>
        <taxon>Burkholderiales</taxon>
        <taxon>Comamonadaceae</taxon>
        <taxon>Caenimonas</taxon>
    </lineage>
</organism>
<evidence type="ECO:0000256" key="3">
    <source>
        <dbReference type="ARBA" id="ARBA00023082"/>
    </source>
</evidence>
<proteinExistence type="inferred from homology"/>
<evidence type="ECO:0000313" key="7">
    <source>
        <dbReference type="EMBL" id="MRD47068.1"/>
    </source>
</evidence>
<name>A0A844AXF7_9BURK</name>
<keyword evidence="3" id="KW-0731">Sigma factor</keyword>
<dbReference type="OrthoDB" id="9782108at2"/>
<dbReference type="AlphaFoldDB" id="A0A844AXF7"/>
<accession>A0A844AXF7</accession>
<reference evidence="7 8" key="1">
    <citation type="submission" date="2019-11" db="EMBL/GenBank/DDBJ databases">
        <title>Caenimonas koreensis gen. nov., sp. nov., isolated from activated sludge.</title>
        <authorList>
            <person name="Seung H.R."/>
        </authorList>
    </citation>
    <scope>NUCLEOTIDE SEQUENCE [LARGE SCALE GENOMIC DNA]</scope>
    <source>
        <strain evidence="7 8">EMB320</strain>
    </source>
</reference>
<dbReference type="InterPro" id="IPR014284">
    <property type="entry name" value="RNA_pol_sigma-70_dom"/>
</dbReference>
<dbReference type="Gene3D" id="1.10.10.10">
    <property type="entry name" value="Winged helix-like DNA-binding domain superfamily/Winged helix DNA-binding domain"/>
    <property type="match status" value="1"/>
</dbReference>
<keyword evidence="2" id="KW-0805">Transcription regulation</keyword>
<dbReference type="CDD" id="cd06171">
    <property type="entry name" value="Sigma70_r4"/>
    <property type="match status" value="1"/>
</dbReference>
<dbReference type="PANTHER" id="PTHR43133">
    <property type="entry name" value="RNA POLYMERASE ECF-TYPE SIGMA FACTO"/>
    <property type="match status" value="1"/>
</dbReference>
<dbReference type="NCBIfam" id="TIGR02937">
    <property type="entry name" value="sigma70-ECF"/>
    <property type="match status" value="1"/>
</dbReference>
<evidence type="ECO:0000259" key="5">
    <source>
        <dbReference type="Pfam" id="PF04542"/>
    </source>
</evidence>
<dbReference type="GO" id="GO:0003677">
    <property type="term" value="F:DNA binding"/>
    <property type="evidence" value="ECO:0007669"/>
    <property type="project" value="InterPro"/>
</dbReference>
<evidence type="ECO:0000256" key="1">
    <source>
        <dbReference type="ARBA" id="ARBA00010641"/>
    </source>
</evidence>
<dbReference type="PANTHER" id="PTHR43133:SF51">
    <property type="entry name" value="RNA POLYMERASE SIGMA FACTOR"/>
    <property type="match status" value="1"/>
</dbReference>
<dbReference type="GO" id="GO:0006352">
    <property type="term" value="P:DNA-templated transcription initiation"/>
    <property type="evidence" value="ECO:0007669"/>
    <property type="project" value="InterPro"/>
</dbReference>
<evidence type="ECO:0000313" key="8">
    <source>
        <dbReference type="Proteomes" id="UP000487350"/>
    </source>
</evidence>
<evidence type="ECO:0000259" key="6">
    <source>
        <dbReference type="Pfam" id="PF08281"/>
    </source>
</evidence>
<feature type="domain" description="RNA polymerase sigma factor 70 region 4 type 2" evidence="6">
    <location>
        <begin position="176"/>
        <end position="227"/>
    </location>
</feature>
<gene>
    <name evidence="7" type="ORF">GHT07_07245</name>
</gene>
<evidence type="ECO:0000256" key="2">
    <source>
        <dbReference type="ARBA" id="ARBA00023015"/>
    </source>
</evidence>
<dbReference type="Proteomes" id="UP000487350">
    <property type="component" value="Unassembled WGS sequence"/>
</dbReference>
<dbReference type="InterPro" id="IPR007627">
    <property type="entry name" value="RNA_pol_sigma70_r2"/>
</dbReference>
<dbReference type="InterPro" id="IPR013324">
    <property type="entry name" value="RNA_pol_sigma_r3/r4-like"/>
</dbReference>
<evidence type="ECO:0000256" key="4">
    <source>
        <dbReference type="ARBA" id="ARBA00023163"/>
    </source>
</evidence>
<protein>
    <submittedName>
        <fullName evidence="7">Sigma-70 family RNA polymerase sigma factor</fullName>
    </submittedName>
</protein>
<dbReference type="EMBL" id="WJBU01000006">
    <property type="protein sequence ID" value="MRD47068.1"/>
    <property type="molecule type" value="Genomic_DNA"/>
</dbReference>
<dbReference type="InterPro" id="IPR013249">
    <property type="entry name" value="RNA_pol_sigma70_r4_t2"/>
</dbReference>
<dbReference type="SUPFAM" id="SSF88946">
    <property type="entry name" value="Sigma2 domain of RNA polymerase sigma factors"/>
    <property type="match status" value="1"/>
</dbReference>
<dbReference type="Pfam" id="PF08281">
    <property type="entry name" value="Sigma70_r4_2"/>
    <property type="match status" value="1"/>
</dbReference>
<comment type="caution">
    <text evidence="7">The sequence shown here is derived from an EMBL/GenBank/DDBJ whole genome shotgun (WGS) entry which is preliminary data.</text>
</comment>
<dbReference type="GO" id="GO:0016987">
    <property type="term" value="F:sigma factor activity"/>
    <property type="evidence" value="ECO:0007669"/>
    <property type="project" value="UniProtKB-KW"/>
</dbReference>
<keyword evidence="4" id="KW-0804">Transcription</keyword>
<dbReference type="InterPro" id="IPR039425">
    <property type="entry name" value="RNA_pol_sigma-70-like"/>
</dbReference>
<feature type="domain" description="RNA polymerase sigma-70 region 2" evidence="5">
    <location>
        <begin position="77"/>
        <end position="141"/>
    </location>
</feature>
<comment type="similarity">
    <text evidence="1">Belongs to the sigma-70 factor family. ECF subfamily.</text>
</comment>